<sequence>MARRIPKPELELEPEVWLRKLPKVELHLHLEGTILPETLVALSERHDAEPLTLAGAQQLYRYANFHGFLMAFKAVTERLRTPDDYEFMTYTMVRELAAQGVVHAEVYISFGILNRQGRLAVDDVMLAIERGRTRGEAEFGTTVYWLIDAVRHFGVEEAAVVFRAAAAMRKEFPSIVGIGIGGDEARGGADLFRELYEEAREAGLRLTAHAGESTGPASIWSAINIGAERIGHALTAKEDPELMEVLAEKQIPLEMNVTSNIRTGCCADFDAHPVKEYFDRGLMVTLNSDDPPMFGSNLLGEYILAYERYGFTLEQMRELAANSVEASFLPAERKIALLQKVEQFGW</sequence>
<dbReference type="GO" id="GO:0016814">
    <property type="term" value="F:hydrolase activity, acting on carbon-nitrogen (but not peptide) bonds, in cyclic amidines"/>
    <property type="evidence" value="ECO:0007669"/>
    <property type="project" value="UniProtKB-ARBA"/>
</dbReference>
<dbReference type="InterPro" id="IPR001365">
    <property type="entry name" value="A_deaminase_dom"/>
</dbReference>
<dbReference type="GO" id="GO:0019239">
    <property type="term" value="F:deaminase activity"/>
    <property type="evidence" value="ECO:0007669"/>
    <property type="project" value="InterPro"/>
</dbReference>
<keyword evidence="4" id="KW-0378">Hydrolase</keyword>
<dbReference type="PANTHER" id="PTHR43114">
    <property type="entry name" value="ADENINE DEAMINASE"/>
    <property type="match status" value="1"/>
</dbReference>
<name>A0A4Q0T8P4_9BACT</name>
<dbReference type="Proteomes" id="UP000289437">
    <property type="component" value="Unassembled WGS sequence"/>
</dbReference>
<reference evidence="8" key="2">
    <citation type="submission" date="2019-02" db="EMBL/GenBank/DDBJ databases">
        <title>Granulicella sibirica sp. nov., a psychrotolerant acidobacterium isolated from an organic soil layer in forested tundra, West Siberia.</title>
        <authorList>
            <person name="Oshkin I.Y."/>
            <person name="Kulichevskaya I.S."/>
            <person name="Rijpstra W.I.C."/>
            <person name="Sinninghe Damste J.S."/>
            <person name="Rakitin A.L."/>
            <person name="Ravin N.V."/>
            <person name="Dedysh S.N."/>
        </authorList>
    </citation>
    <scope>NUCLEOTIDE SEQUENCE [LARGE SCALE GENOMIC DNA]</scope>
    <source>
        <strain evidence="8">AF10</strain>
    </source>
</reference>
<dbReference type="AlphaFoldDB" id="A0A4Q0T8P4"/>
<dbReference type="EMBL" id="RDSM01000001">
    <property type="protein sequence ID" value="RXH57981.1"/>
    <property type="molecule type" value="Genomic_DNA"/>
</dbReference>
<dbReference type="Pfam" id="PF00962">
    <property type="entry name" value="A_deaminase"/>
    <property type="match status" value="1"/>
</dbReference>
<evidence type="ECO:0000256" key="1">
    <source>
        <dbReference type="ARBA" id="ARBA00001947"/>
    </source>
</evidence>
<keyword evidence="8" id="KW-1185">Reference proteome</keyword>
<proteinExistence type="inferred from homology"/>
<dbReference type="InterPro" id="IPR032466">
    <property type="entry name" value="Metal_Hydrolase"/>
</dbReference>
<keyword evidence="3" id="KW-0479">Metal-binding</keyword>
<dbReference type="InterPro" id="IPR006330">
    <property type="entry name" value="Ado/ade_deaminase"/>
</dbReference>
<reference evidence="7 8" key="1">
    <citation type="submission" date="2018-11" db="EMBL/GenBank/DDBJ databases">
        <authorList>
            <person name="Mardanov A.V."/>
            <person name="Ravin N.V."/>
            <person name="Dedysh S.N."/>
        </authorList>
    </citation>
    <scope>NUCLEOTIDE SEQUENCE [LARGE SCALE GENOMIC DNA]</scope>
    <source>
        <strain evidence="7 8">AF10</strain>
    </source>
</reference>
<organism evidence="7 8">
    <name type="scientific">Granulicella sibirica</name>
    <dbReference type="NCBI Taxonomy" id="2479048"/>
    <lineage>
        <taxon>Bacteria</taxon>
        <taxon>Pseudomonadati</taxon>
        <taxon>Acidobacteriota</taxon>
        <taxon>Terriglobia</taxon>
        <taxon>Terriglobales</taxon>
        <taxon>Acidobacteriaceae</taxon>
        <taxon>Granulicella</taxon>
    </lineage>
</organism>
<dbReference type="NCBIfam" id="TIGR01430">
    <property type="entry name" value="aden_deam"/>
    <property type="match status" value="1"/>
</dbReference>
<dbReference type="RefSeq" id="WP_128912066.1">
    <property type="nucleotide sequence ID" value="NZ_RDSM01000001.1"/>
</dbReference>
<feature type="domain" description="Adenosine deaminase" evidence="6">
    <location>
        <begin position="22"/>
        <end position="343"/>
    </location>
</feature>
<evidence type="ECO:0000256" key="4">
    <source>
        <dbReference type="ARBA" id="ARBA00022801"/>
    </source>
</evidence>
<dbReference type="GO" id="GO:0046872">
    <property type="term" value="F:metal ion binding"/>
    <property type="evidence" value="ECO:0007669"/>
    <property type="project" value="UniProtKB-KW"/>
</dbReference>
<evidence type="ECO:0000256" key="3">
    <source>
        <dbReference type="ARBA" id="ARBA00022723"/>
    </source>
</evidence>
<protein>
    <submittedName>
        <fullName evidence="7">Adenosine deaminase</fullName>
    </submittedName>
</protein>
<dbReference type="SUPFAM" id="SSF51556">
    <property type="entry name" value="Metallo-dependent hydrolases"/>
    <property type="match status" value="1"/>
</dbReference>
<dbReference type="Gene3D" id="3.20.20.140">
    <property type="entry name" value="Metal-dependent hydrolases"/>
    <property type="match status" value="1"/>
</dbReference>
<accession>A0A4Q0T8P4</accession>
<comment type="similarity">
    <text evidence="2">Belongs to the metallo-dependent hydrolases superfamily. Adenosine and AMP deaminases family.</text>
</comment>
<dbReference type="OrthoDB" id="9779574at2"/>
<keyword evidence="5" id="KW-0862">Zinc</keyword>
<comment type="caution">
    <text evidence="7">The sequence shown here is derived from an EMBL/GenBank/DDBJ whole genome shotgun (WGS) entry which is preliminary data.</text>
</comment>
<evidence type="ECO:0000256" key="5">
    <source>
        <dbReference type="ARBA" id="ARBA00022833"/>
    </source>
</evidence>
<dbReference type="PANTHER" id="PTHR43114:SF6">
    <property type="entry name" value="ADENINE DEAMINASE"/>
    <property type="match status" value="1"/>
</dbReference>
<evidence type="ECO:0000256" key="2">
    <source>
        <dbReference type="ARBA" id="ARBA00006676"/>
    </source>
</evidence>
<evidence type="ECO:0000259" key="6">
    <source>
        <dbReference type="Pfam" id="PF00962"/>
    </source>
</evidence>
<gene>
    <name evidence="7" type="ORF">GRAN_1291</name>
</gene>
<evidence type="ECO:0000313" key="8">
    <source>
        <dbReference type="Proteomes" id="UP000289437"/>
    </source>
</evidence>
<comment type="cofactor">
    <cofactor evidence="1">
        <name>Zn(2+)</name>
        <dbReference type="ChEBI" id="CHEBI:29105"/>
    </cofactor>
</comment>
<evidence type="ECO:0000313" key="7">
    <source>
        <dbReference type="EMBL" id="RXH57981.1"/>
    </source>
</evidence>